<dbReference type="Proteomes" id="UP001283361">
    <property type="component" value="Unassembled WGS sequence"/>
</dbReference>
<evidence type="ECO:0000313" key="1">
    <source>
        <dbReference type="EMBL" id="KAK3737330.1"/>
    </source>
</evidence>
<protein>
    <submittedName>
        <fullName evidence="1">Uncharacterized protein</fullName>
    </submittedName>
</protein>
<proteinExistence type="predicted"/>
<keyword evidence="2" id="KW-1185">Reference proteome</keyword>
<accession>A0AAE0Y916</accession>
<gene>
    <name evidence="1" type="ORF">RRG08_067395</name>
</gene>
<reference evidence="1" key="1">
    <citation type="journal article" date="2023" name="G3 (Bethesda)">
        <title>A reference genome for the long-term kleptoplast-retaining sea slug Elysia crispata morphotype clarki.</title>
        <authorList>
            <person name="Eastman K.E."/>
            <person name="Pendleton A.L."/>
            <person name="Shaikh M.A."/>
            <person name="Suttiyut T."/>
            <person name="Ogas R."/>
            <person name="Tomko P."/>
            <person name="Gavelis G."/>
            <person name="Widhalm J.R."/>
            <person name="Wisecaver J.H."/>
        </authorList>
    </citation>
    <scope>NUCLEOTIDE SEQUENCE</scope>
    <source>
        <strain evidence="1">ECLA1</strain>
    </source>
</reference>
<dbReference type="EMBL" id="JAWDGP010006658">
    <property type="protein sequence ID" value="KAK3737330.1"/>
    <property type="molecule type" value="Genomic_DNA"/>
</dbReference>
<organism evidence="1 2">
    <name type="scientific">Elysia crispata</name>
    <name type="common">lettuce slug</name>
    <dbReference type="NCBI Taxonomy" id="231223"/>
    <lineage>
        <taxon>Eukaryota</taxon>
        <taxon>Metazoa</taxon>
        <taxon>Spiralia</taxon>
        <taxon>Lophotrochozoa</taxon>
        <taxon>Mollusca</taxon>
        <taxon>Gastropoda</taxon>
        <taxon>Heterobranchia</taxon>
        <taxon>Euthyneura</taxon>
        <taxon>Panpulmonata</taxon>
        <taxon>Sacoglossa</taxon>
        <taxon>Placobranchoidea</taxon>
        <taxon>Plakobranchidae</taxon>
        <taxon>Elysia</taxon>
    </lineage>
</organism>
<dbReference type="AlphaFoldDB" id="A0AAE0Y916"/>
<name>A0AAE0Y916_9GAST</name>
<sequence length="225" mass="25605">MESNNSELHKILKLETTLFLLHYDPCARDGGNEIGRLRRQAPLRRSLDGETDSFTGDVFGRYEKTDKNSSRNQNTAVVIRVRPISIQKPRFLSCHCLPSGQSINGSEVDGDSITVPGHPVSQLVRTLRAGQVKVRRCVLTRWKTRISVPQPGKCQTNFSRHQDRDTGGTWSTESLLYLSERCHCFFICLHRCPVGNKSLEERKFMNICPHSILKLVLDESITWLL</sequence>
<comment type="caution">
    <text evidence="1">The sequence shown here is derived from an EMBL/GenBank/DDBJ whole genome shotgun (WGS) entry which is preliminary data.</text>
</comment>
<evidence type="ECO:0000313" key="2">
    <source>
        <dbReference type="Proteomes" id="UP001283361"/>
    </source>
</evidence>